<evidence type="ECO:0000256" key="1">
    <source>
        <dbReference type="ARBA" id="ARBA00004496"/>
    </source>
</evidence>
<evidence type="ECO:0000256" key="3">
    <source>
        <dbReference type="ARBA" id="ARBA00012473"/>
    </source>
</evidence>
<keyword evidence="6" id="KW-0963">Cytoplasm</keyword>
<dbReference type="Pfam" id="PF18269">
    <property type="entry name" value="T3SS_ATPase_C"/>
    <property type="match status" value="1"/>
</dbReference>
<evidence type="ECO:0000256" key="9">
    <source>
        <dbReference type="ARBA" id="ARBA00022795"/>
    </source>
</evidence>
<evidence type="ECO:0000256" key="16">
    <source>
        <dbReference type="ARBA" id="ARBA00034006"/>
    </source>
</evidence>
<dbReference type="GO" id="GO:0008564">
    <property type="term" value="F:protein-exporting ATPase activity"/>
    <property type="evidence" value="ECO:0007669"/>
    <property type="project" value="UniProtKB-EC"/>
</dbReference>
<dbReference type="InterPro" id="IPR040627">
    <property type="entry name" value="T3SS_ATPase_C"/>
</dbReference>
<comment type="similarity">
    <text evidence="2">Belongs to the ATPase alpha/beta chains family.</text>
</comment>
<evidence type="ECO:0000313" key="18">
    <source>
        <dbReference type="EMBL" id="SNS84827.1"/>
    </source>
</evidence>
<keyword evidence="12" id="KW-1278">Translocase</keyword>
<evidence type="ECO:0000256" key="11">
    <source>
        <dbReference type="ARBA" id="ARBA00022927"/>
    </source>
</evidence>
<dbReference type="PANTHER" id="PTHR15184">
    <property type="entry name" value="ATP SYNTHASE"/>
    <property type="match status" value="1"/>
</dbReference>
<keyword evidence="7" id="KW-0547">Nucleotide-binding</keyword>
<comment type="subcellular location">
    <subcellularLocation>
        <location evidence="1">Cytoplasm</location>
    </subcellularLocation>
</comment>
<evidence type="ECO:0000256" key="14">
    <source>
        <dbReference type="ARBA" id="ARBA00023225"/>
    </source>
</evidence>
<keyword evidence="13" id="KW-0406">Ion transport</keyword>
<evidence type="ECO:0000256" key="6">
    <source>
        <dbReference type="ARBA" id="ARBA00022490"/>
    </source>
</evidence>
<dbReference type="Pfam" id="PF00006">
    <property type="entry name" value="ATP-synt_ab"/>
    <property type="match status" value="1"/>
</dbReference>
<dbReference type="GO" id="GO:0005737">
    <property type="term" value="C:cytoplasm"/>
    <property type="evidence" value="ECO:0007669"/>
    <property type="project" value="UniProtKB-SubCell"/>
</dbReference>
<dbReference type="AlphaFoldDB" id="A0A239HTU9"/>
<evidence type="ECO:0000256" key="15">
    <source>
        <dbReference type="ARBA" id="ARBA00023310"/>
    </source>
</evidence>
<proteinExistence type="inferred from homology"/>
<evidence type="ECO:0000313" key="19">
    <source>
        <dbReference type="Proteomes" id="UP000198281"/>
    </source>
</evidence>
<evidence type="ECO:0000256" key="12">
    <source>
        <dbReference type="ARBA" id="ARBA00022967"/>
    </source>
</evidence>
<dbReference type="PROSITE" id="PS00152">
    <property type="entry name" value="ATPASE_ALPHA_BETA"/>
    <property type="match status" value="1"/>
</dbReference>
<evidence type="ECO:0000256" key="2">
    <source>
        <dbReference type="ARBA" id="ARBA00008936"/>
    </source>
</evidence>
<evidence type="ECO:0000256" key="5">
    <source>
        <dbReference type="ARBA" id="ARBA00022448"/>
    </source>
</evidence>
<dbReference type="InterPro" id="IPR000194">
    <property type="entry name" value="ATPase_F1/V1/A1_a/bsu_nucl-bd"/>
</dbReference>
<reference evidence="19" key="1">
    <citation type="submission" date="2017-06" db="EMBL/GenBank/DDBJ databases">
        <authorList>
            <person name="Varghese N."/>
            <person name="Submissions S."/>
        </authorList>
    </citation>
    <scope>NUCLEOTIDE SEQUENCE [LARGE SCALE GENOMIC DNA]</scope>
    <source>
        <strain evidence="19">LNB2</strain>
    </source>
</reference>
<dbReference type="EC" id="7.1.2.2" evidence="3"/>
<keyword evidence="14" id="KW-1006">Bacterial flagellum protein export</keyword>
<dbReference type="GO" id="GO:0030257">
    <property type="term" value="C:type III protein secretion system complex"/>
    <property type="evidence" value="ECO:0007669"/>
    <property type="project" value="InterPro"/>
</dbReference>
<keyword evidence="19" id="KW-1185">Reference proteome</keyword>
<dbReference type="PANTHER" id="PTHR15184:SF81">
    <property type="entry name" value="FLAGELLUM-SPECIFIC ATP SYNTHASE"/>
    <property type="match status" value="1"/>
</dbReference>
<evidence type="ECO:0000256" key="7">
    <source>
        <dbReference type="ARBA" id="ARBA00022741"/>
    </source>
</evidence>
<feature type="domain" description="AAA+ ATPase" evidence="17">
    <location>
        <begin position="165"/>
        <end position="348"/>
    </location>
</feature>
<evidence type="ECO:0000256" key="10">
    <source>
        <dbReference type="ARBA" id="ARBA00022840"/>
    </source>
</evidence>
<name>A0A239HTU9_9SPHN</name>
<dbReference type="GO" id="GO:0044781">
    <property type="term" value="P:bacterial-type flagellum organization"/>
    <property type="evidence" value="ECO:0007669"/>
    <property type="project" value="UniProtKB-KW"/>
</dbReference>
<keyword evidence="9" id="KW-1005">Bacterial flagellum biogenesis</keyword>
<dbReference type="Gene3D" id="3.40.50.12240">
    <property type="match status" value="1"/>
</dbReference>
<evidence type="ECO:0000256" key="4">
    <source>
        <dbReference type="ARBA" id="ARBA00020580"/>
    </source>
</evidence>
<keyword evidence="15" id="KW-0066">ATP synthesis</keyword>
<dbReference type="SUPFAM" id="SSF52540">
    <property type="entry name" value="P-loop containing nucleoside triphosphate hydrolases"/>
    <property type="match status" value="1"/>
</dbReference>
<organism evidence="18 19">
    <name type="scientific">Edaphosphingomonas laterariae</name>
    <dbReference type="NCBI Taxonomy" id="861865"/>
    <lineage>
        <taxon>Bacteria</taxon>
        <taxon>Pseudomonadati</taxon>
        <taxon>Pseudomonadota</taxon>
        <taxon>Alphaproteobacteria</taxon>
        <taxon>Sphingomonadales</taxon>
        <taxon>Rhizorhabdaceae</taxon>
        <taxon>Edaphosphingomonas</taxon>
    </lineage>
</organism>
<keyword evidence="8" id="KW-0375">Hydrogen ion transport</keyword>
<gene>
    <name evidence="18" type="ORF">SAMN06295912_11933</name>
</gene>
<keyword evidence="10" id="KW-0067">ATP-binding</keyword>
<dbReference type="InterPro" id="IPR050053">
    <property type="entry name" value="ATPase_alpha/beta_chains"/>
</dbReference>
<evidence type="ECO:0000256" key="8">
    <source>
        <dbReference type="ARBA" id="ARBA00022781"/>
    </source>
</evidence>
<dbReference type="NCBIfam" id="TIGR01026">
    <property type="entry name" value="fliI_yscN"/>
    <property type="match status" value="1"/>
</dbReference>
<dbReference type="Proteomes" id="UP000198281">
    <property type="component" value="Unassembled WGS sequence"/>
</dbReference>
<dbReference type="InterPro" id="IPR027417">
    <property type="entry name" value="P-loop_NTPase"/>
</dbReference>
<dbReference type="InterPro" id="IPR005714">
    <property type="entry name" value="ATPase_T3SS_FliI/YscN"/>
</dbReference>
<protein>
    <recommendedName>
        <fullName evidence="4">Flagellum-specific ATP synthase</fullName>
        <ecNumber evidence="3">7.1.2.2</ecNumber>
    </recommendedName>
</protein>
<dbReference type="EMBL" id="FZOS01000019">
    <property type="protein sequence ID" value="SNS84827.1"/>
    <property type="molecule type" value="Genomic_DNA"/>
</dbReference>
<dbReference type="InterPro" id="IPR003593">
    <property type="entry name" value="AAA+_ATPase"/>
</dbReference>
<comment type="catalytic activity">
    <reaction evidence="16">
        <text>ATP + H2O + cellular proteinSide 1 = ADP + phosphate + cellular proteinSide 2.</text>
        <dbReference type="EC" id="7.4.2.8"/>
    </reaction>
</comment>
<dbReference type="GO" id="GO:0016887">
    <property type="term" value="F:ATP hydrolysis activity"/>
    <property type="evidence" value="ECO:0007669"/>
    <property type="project" value="InterPro"/>
</dbReference>
<dbReference type="GO" id="GO:0005524">
    <property type="term" value="F:ATP binding"/>
    <property type="evidence" value="ECO:0007669"/>
    <property type="project" value="UniProtKB-KW"/>
</dbReference>
<dbReference type="GO" id="GO:0046933">
    <property type="term" value="F:proton-transporting ATP synthase activity, rotational mechanism"/>
    <property type="evidence" value="ECO:0007669"/>
    <property type="project" value="TreeGrafter"/>
</dbReference>
<keyword evidence="5" id="KW-0813">Transport</keyword>
<keyword evidence="11" id="KW-0653">Protein transport</keyword>
<evidence type="ECO:0000256" key="13">
    <source>
        <dbReference type="ARBA" id="ARBA00023065"/>
    </source>
</evidence>
<dbReference type="GO" id="GO:0030254">
    <property type="term" value="P:protein secretion by the type III secretion system"/>
    <property type="evidence" value="ECO:0007669"/>
    <property type="project" value="InterPro"/>
</dbReference>
<evidence type="ECO:0000259" key="17">
    <source>
        <dbReference type="SMART" id="SM00382"/>
    </source>
</evidence>
<sequence>MPAATGALAGHAAALLDSIDIAHMGPRRIGKLAAYDGLMLEATGFNQPIGSGARVIDAEGNACRAEVVGFRGNRTLMMALDADAPHITGARVEPDSKGGSVAVGVELLGRVMDALGEPLDGLGPITASHRWPLAGRLGNPLNRARVTEPFDMGVRAINALLTAGVGQRIAIAAGSGVGKSVLMGQMIAGAECDVIVVGLVGERSREVSDFLATKLSGAVRQKSVVVAVPADHPPLLRLRAAMRATAIAEFFREAGLRVLLLVDSLTRVAHAQREIGLSLGEPPTMKGYPPSALGLIPRLIERAGADARTGGSITAIYTVLADGDDTDDPIVDTARAIVDGHIILSRSLAEQGVFPAIDVGKSLSRVMSDIVAPEHLRAAANLRRLWAVYEENRDLILMGAYREGSDAQIDEAIARHAEIHAFIKQGQKDRIDYAESAAMLGHGFGQ</sequence>
<dbReference type="CDD" id="cd01136">
    <property type="entry name" value="ATPase_flagellum-secretory_path_III"/>
    <property type="match status" value="1"/>
</dbReference>
<dbReference type="FunFam" id="3.40.50.12240:FF:000002">
    <property type="entry name" value="Flagellum-specific ATP synthase FliI"/>
    <property type="match status" value="1"/>
</dbReference>
<accession>A0A239HTU9</accession>
<dbReference type="InterPro" id="IPR020003">
    <property type="entry name" value="ATPase_a/bsu_AS"/>
</dbReference>
<dbReference type="SMART" id="SM00382">
    <property type="entry name" value="AAA"/>
    <property type="match status" value="1"/>
</dbReference>